<dbReference type="AlphaFoldDB" id="A0AAU7DDK1"/>
<sequence length="87" mass="9418">MTTVEIVFRYAAAPTEAVAFALANTREVYGIRRLCFDREAGTLRVEYDATRLNAAAVMQLVRQAGLQVIEEVQVALPSPAPEPAPAA</sequence>
<accession>A0AAU7DDK1</accession>
<gene>
    <name evidence="1" type="ORF">P8935_14415</name>
</gene>
<name>A0AAU7DDK1_9BACT</name>
<evidence type="ECO:0000313" key="1">
    <source>
        <dbReference type="EMBL" id="XBH15764.1"/>
    </source>
</evidence>
<dbReference type="RefSeq" id="WP_348260995.1">
    <property type="nucleotide sequence ID" value="NZ_CP121196.1"/>
</dbReference>
<proteinExistence type="predicted"/>
<reference evidence="1" key="1">
    <citation type="submission" date="2023-03" db="EMBL/GenBank/DDBJ databases">
        <title>Edaphobacter sp.</title>
        <authorList>
            <person name="Huber K.J."/>
            <person name="Papendorf J."/>
            <person name="Pilke C."/>
            <person name="Bunk B."/>
            <person name="Sproeer C."/>
            <person name="Pester M."/>
        </authorList>
    </citation>
    <scope>NUCLEOTIDE SEQUENCE</scope>
    <source>
        <strain evidence="1">DSM 110680</strain>
    </source>
</reference>
<organism evidence="1">
    <name type="scientific">Telmatobacter sp. DSM 110680</name>
    <dbReference type="NCBI Taxonomy" id="3036704"/>
    <lineage>
        <taxon>Bacteria</taxon>
        <taxon>Pseudomonadati</taxon>
        <taxon>Acidobacteriota</taxon>
        <taxon>Terriglobia</taxon>
        <taxon>Terriglobales</taxon>
        <taxon>Acidobacteriaceae</taxon>
        <taxon>Telmatobacter</taxon>
    </lineage>
</organism>
<protein>
    <submittedName>
        <fullName evidence="1">Uncharacterized protein</fullName>
    </submittedName>
</protein>
<dbReference type="EMBL" id="CP121196">
    <property type="protein sequence ID" value="XBH15764.1"/>
    <property type="molecule type" value="Genomic_DNA"/>
</dbReference>